<organism evidence="1 2">
    <name type="scientific">Yersinia intermedia</name>
    <dbReference type="NCBI Taxonomy" id="631"/>
    <lineage>
        <taxon>Bacteria</taxon>
        <taxon>Pseudomonadati</taxon>
        <taxon>Pseudomonadota</taxon>
        <taxon>Gammaproteobacteria</taxon>
        <taxon>Enterobacterales</taxon>
        <taxon>Yersiniaceae</taxon>
        <taxon>Yersinia</taxon>
    </lineage>
</organism>
<reference evidence="2" key="1">
    <citation type="submission" date="2015-03" db="EMBL/GenBank/DDBJ databases">
        <authorList>
            <consortium name="Pathogen Informatics"/>
        </authorList>
    </citation>
    <scope>NUCLEOTIDE SEQUENCE [LARGE SCALE GENOMIC DNA]</scope>
    <source>
        <strain evidence="2">R148</strain>
    </source>
</reference>
<sequence length="61" mass="7299">MLLLSQMVSGSNMIWDVYWWNQVLKQEIPAISMVWDFLFYVKRKIDYLIAIASRMVKNKSV</sequence>
<name>A0A0H5M9Y7_YERIN</name>
<protein>
    <submittedName>
        <fullName evidence="1">Uncharacterized protein</fullName>
    </submittedName>
</protein>
<evidence type="ECO:0000313" key="1">
    <source>
        <dbReference type="EMBL" id="CRY53891.1"/>
    </source>
</evidence>
<dbReference type="AlphaFoldDB" id="A0A0H5M9Y7"/>
<gene>
    <name evidence="1" type="ORF">ERS008476_00795</name>
</gene>
<dbReference type="EMBL" id="CWJI01000001">
    <property type="protein sequence ID" value="CRY53891.1"/>
    <property type="molecule type" value="Genomic_DNA"/>
</dbReference>
<evidence type="ECO:0000313" key="2">
    <source>
        <dbReference type="Proteomes" id="UP000043316"/>
    </source>
</evidence>
<proteinExistence type="predicted"/>
<accession>A0A0H5M9Y7</accession>
<dbReference type="Proteomes" id="UP000043316">
    <property type="component" value="Unassembled WGS sequence"/>
</dbReference>